<accession>A0A1B0BIZ6</accession>
<dbReference type="Gene3D" id="1.20.140.100">
    <property type="entry name" value="Dynein heavy chain, N-terminal domain 2"/>
    <property type="match status" value="1"/>
</dbReference>
<dbReference type="STRING" id="67801.A0A1B0BIZ6"/>
<evidence type="ECO:0000256" key="1">
    <source>
        <dbReference type="SAM" id="Phobius"/>
    </source>
</evidence>
<keyword evidence="1" id="KW-0472">Membrane</keyword>
<keyword evidence="1" id="KW-0812">Transmembrane</keyword>
<keyword evidence="1" id="KW-1133">Transmembrane helix</keyword>
<dbReference type="VEuPathDB" id="VectorBase:GPPI031740"/>
<evidence type="ECO:0000313" key="4">
    <source>
        <dbReference type="Proteomes" id="UP000092460"/>
    </source>
</evidence>
<dbReference type="AlphaFoldDB" id="A0A1B0BIZ6"/>
<dbReference type="GO" id="GO:0051959">
    <property type="term" value="F:dynein light intermediate chain binding"/>
    <property type="evidence" value="ECO:0007669"/>
    <property type="project" value="InterPro"/>
</dbReference>
<reference evidence="3" key="2">
    <citation type="submission" date="2020-05" db="UniProtKB">
        <authorList>
            <consortium name="EnsemblMetazoa"/>
        </authorList>
    </citation>
    <scope>IDENTIFICATION</scope>
    <source>
        <strain evidence="3">IAEA</strain>
    </source>
</reference>
<feature type="transmembrane region" description="Helical" evidence="1">
    <location>
        <begin position="196"/>
        <end position="216"/>
    </location>
</feature>
<dbReference type="GO" id="GO:0045505">
    <property type="term" value="F:dynein intermediate chain binding"/>
    <property type="evidence" value="ECO:0007669"/>
    <property type="project" value="InterPro"/>
</dbReference>
<protein>
    <recommendedName>
        <fullName evidence="2">Dynein heavy chain linker domain-containing protein</fullName>
    </recommendedName>
</protein>
<name>A0A1B0BIZ6_9MUSC</name>
<dbReference type="Gene3D" id="3.20.180.20">
    <property type="entry name" value="Dynein heavy chain, N-terminal domain 2"/>
    <property type="match status" value="1"/>
</dbReference>
<keyword evidence="4" id="KW-1185">Reference proteome</keyword>
<dbReference type="GO" id="GO:0030286">
    <property type="term" value="C:dynein complex"/>
    <property type="evidence" value="ECO:0007669"/>
    <property type="project" value="InterPro"/>
</dbReference>
<organism evidence="3 4">
    <name type="scientific">Glossina palpalis gambiensis</name>
    <dbReference type="NCBI Taxonomy" id="67801"/>
    <lineage>
        <taxon>Eukaryota</taxon>
        <taxon>Metazoa</taxon>
        <taxon>Ecdysozoa</taxon>
        <taxon>Arthropoda</taxon>
        <taxon>Hexapoda</taxon>
        <taxon>Insecta</taxon>
        <taxon>Pterygota</taxon>
        <taxon>Neoptera</taxon>
        <taxon>Endopterygota</taxon>
        <taxon>Diptera</taxon>
        <taxon>Brachycera</taxon>
        <taxon>Muscomorpha</taxon>
        <taxon>Hippoboscoidea</taxon>
        <taxon>Glossinidae</taxon>
        <taxon>Glossina</taxon>
    </lineage>
</organism>
<dbReference type="GO" id="GO:0007018">
    <property type="term" value="P:microtubule-based movement"/>
    <property type="evidence" value="ECO:0007669"/>
    <property type="project" value="InterPro"/>
</dbReference>
<dbReference type="InterPro" id="IPR013602">
    <property type="entry name" value="Dynein_heavy_linker"/>
</dbReference>
<proteinExistence type="predicted"/>
<dbReference type="EMBL" id="JXJN01015296">
    <property type="status" value="NOT_ANNOTATED_CDS"/>
    <property type="molecule type" value="Genomic_DNA"/>
</dbReference>
<dbReference type="Pfam" id="PF08393">
    <property type="entry name" value="DHC_N2"/>
    <property type="match status" value="1"/>
</dbReference>
<dbReference type="PANTHER" id="PTHR22878:SF63">
    <property type="entry name" value="DYNEIN AXONEMAL HEAVY CHAIN 10"/>
    <property type="match status" value="1"/>
</dbReference>
<feature type="domain" description="Dynein heavy chain linker" evidence="2">
    <location>
        <begin position="51"/>
        <end position="135"/>
    </location>
</feature>
<dbReference type="PANTHER" id="PTHR22878">
    <property type="entry name" value="DYNEIN HEAVY CHAIN 6, AXONEMAL-LIKE-RELATED"/>
    <property type="match status" value="1"/>
</dbReference>
<evidence type="ECO:0000313" key="3">
    <source>
        <dbReference type="EnsemblMetazoa" id="GPPI031740-PA"/>
    </source>
</evidence>
<dbReference type="EnsemblMetazoa" id="GPPI031740-RA">
    <property type="protein sequence ID" value="GPPI031740-PA"/>
    <property type="gene ID" value="GPPI031740"/>
</dbReference>
<reference evidence="4" key="1">
    <citation type="submission" date="2015-01" db="EMBL/GenBank/DDBJ databases">
        <authorList>
            <person name="Aksoy S."/>
            <person name="Warren W."/>
            <person name="Wilson R.K."/>
        </authorList>
    </citation>
    <scope>NUCLEOTIDE SEQUENCE [LARGE SCALE GENOMIC DNA]</scope>
    <source>
        <strain evidence="4">IAEA</strain>
    </source>
</reference>
<dbReference type="InterPro" id="IPR042222">
    <property type="entry name" value="Dynein_2_N"/>
</dbReference>
<dbReference type="InterPro" id="IPR026983">
    <property type="entry name" value="DHC"/>
</dbReference>
<evidence type="ECO:0000259" key="2">
    <source>
        <dbReference type="Pfam" id="PF08393"/>
    </source>
</evidence>
<dbReference type="Proteomes" id="UP000092460">
    <property type="component" value="Unassembled WGS sequence"/>
</dbReference>
<dbReference type="InterPro" id="IPR042228">
    <property type="entry name" value="Dynein_linker_3"/>
</dbReference>
<sequence>MHTSSSSSSSSSSSTSYMHIIRLSSDGWLYVTTQPMTIYLFNLLSYCVSHEHIMLDCAKNPLVVPFCTIPGRLTDIQGLGVGLENCQKSLNEYLESKRRIFPRFYFISTDELLSILGSSEPSAVQNHIIKTFEKNCNDHNNNNNNNCSQYIFNFLLFSSLPHRDSESCNQTMQCRPLSFPSLRKIVRVSSGSVKDLFTITLALILCLTFFVCLIVSSSSTSTCI</sequence>